<feature type="region of interest" description="Disordered" evidence="1">
    <location>
        <begin position="245"/>
        <end position="266"/>
    </location>
</feature>
<organism evidence="2 3">
    <name type="scientific">Blyttiomyces helicus</name>
    <dbReference type="NCBI Taxonomy" id="388810"/>
    <lineage>
        <taxon>Eukaryota</taxon>
        <taxon>Fungi</taxon>
        <taxon>Fungi incertae sedis</taxon>
        <taxon>Chytridiomycota</taxon>
        <taxon>Chytridiomycota incertae sedis</taxon>
        <taxon>Chytridiomycetes</taxon>
        <taxon>Chytridiomycetes incertae sedis</taxon>
        <taxon>Blyttiomyces</taxon>
    </lineage>
</organism>
<feature type="compositionally biased region" description="Low complexity" evidence="1">
    <location>
        <begin position="245"/>
        <end position="254"/>
    </location>
</feature>
<evidence type="ECO:0000256" key="1">
    <source>
        <dbReference type="SAM" id="MobiDB-lite"/>
    </source>
</evidence>
<dbReference type="AlphaFoldDB" id="A0A4P9WHC8"/>
<dbReference type="Proteomes" id="UP000269721">
    <property type="component" value="Unassembled WGS sequence"/>
</dbReference>
<sequence length="740" mass="82177">MDLDSFSPPFLNCIRDFHILFRRTPPWASRPSPFNARKRTDWTPSGVVAWANAELTALTISLASTGLVEVDRREQGYDSEIALFWLTRSLSFIALIDLRMRLSHAIAIVAGIGRSFWFLFSSSPVSHSPLTAAASFFRFIFQKKPLADPSPRQSPLKATLWEDNQLWGGGPSGNRAVGGGSKAADGCIKSGGGGEGRIPPYRDETITLLNDLPSPVAVRGTAYEAFNFGQYTDTSVEILLEGSVPSPKGVKSPSQSTVSETAQAKPTKPIDIPFRREYSISDDPDLPPALWLNATAETTMIRRTACLAANPPIVPIFKLNFLYVEEEEPMRVVRENLKEQMVGIINTKIATVVAFPSENPLASSLVFDASRESSLYVAILAANDIPAIVHLKNVIWEESGTRRWILPFSWPSRQIVDFAANRRDTDREIAHLFQNLGADREEEVNPDTLDFVLVSSTSFDTISLLPHLTSLKKNPNVRFLAYDWPKRWKEMASFKEIFFKGGLILLSLEFLLSMDAVEALAPIRRFCNESVAKPIPDRQRWTIVWETSAFKEIQQISRGESGNSAFAIRNAAAVLLELNYIEEQDNGAHLGDDEELLASPRALRYREFVLLAGTAEQAMEMRGKKGRRGGVHEEVVAKDENVKSSRKGEICLLRSLFARIFLFAPASPHYGAFPKWTESGRKVVLMSNAARILRVATMMSNPLDPGERGSEVILHQGLGMLNATPASRKHERRLAPLVGA</sequence>
<keyword evidence="3" id="KW-1185">Reference proteome</keyword>
<accession>A0A4P9WHC8</accession>
<name>A0A4P9WHC8_9FUNG</name>
<reference evidence="3" key="1">
    <citation type="journal article" date="2018" name="Nat. Microbiol.">
        <title>Leveraging single-cell genomics to expand the fungal tree of life.</title>
        <authorList>
            <person name="Ahrendt S.R."/>
            <person name="Quandt C.A."/>
            <person name="Ciobanu D."/>
            <person name="Clum A."/>
            <person name="Salamov A."/>
            <person name="Andreopoulos B."/>
            <person name="Cheng J.F."/>
            <person name="Woyke T."/>
            <person name="Pelin A."/>
            <person name="Henrissat B."/>
            <person name="Reynolds N.K."/>
            <person name="Benny G.L."/>
            <person name="Smith M.E."/>
            <person name="James T.Y."/>
            <person name="Grigoriev I.V."/>
        </authorList>
    </citation>
    <scope>NUCLEOTIDE SEQUENCE [LARGE SCALE GENOMIC DNA]</scope>
</reference>
<evidence type="ECO:0000313" key="2">
    <source>
        <dbReference type="EMBL" id="RKO91253.1"/>
    </source>
</evidence>
<evidence type="ECO:0000313" key="3">
    <source>
        <dbReference type="Proteomes" id="UP000269721"/>
    </source>
</evidence>
<protein>
    <submittedName>
        <fullName evidence="2">Uncharacterized protein</fullName>
    </submittedName>
</protein>
<gene>
    <name evidence="2" type="ORF">BDK51DRAFT_29824</name>
</gene>
<dbReference type="EMBL" id="KZ995154">
    <property type="protein sequence ID" value="RKO91253.1"/>
    <property type="molecule type" value="Genomic_DNA"/>
</dbReference>
<feature type="compositionally biased region" description="Polar residues" evidence="1">
    <location>
        <begin position="255"/>
        <end position="264"/>
    </location>
</feature>
<proteinExistence type="predicted"/>